<dbReference type="PANTHER" id="PTHR42877:SF4">
    <property type="entry name" value="FAD_NAD(P)-BINDING DOMAIN-CONTAINING PROTEIN-RELATED"/>
    <property type="match status" value="1"/>
</dbReference>
<dbReference type="SUPFAM" id="SSF51905">
    <property type="entry name" value="FAD/NAD(P)-binding domain"/>
    <property type="match status" value="1"/>
</dbReference>
<protein>
    <submittedName>
        <fullName evidence="5">Flavin-binding monooxygenase-like protein</fullName>
    </submittedName>
</protein>
<dbReference type="GO" id="GO:0050660">
    <property type="term" value="F:flavin adenine dinucleotide binding"/>
    <property type="evidence" value="ECO:0007669"/>
    <property type="project" value="InterPro"/>
</dbReference>
<proteinExistence type="inferred from homology"/>
<dbReference type="VEuPathDB" id="FungiDB:LCOR_09716.1"/>
<comment type="caution">
    <text evidence="5">The sequence shown here is derived from an EMBL/GenBank/DDBJ whole genome shotgun (WGS) entry which is preliminary data.</text>
</comment>
<keyword evidence="2" id="KW-0285">Flavoprotein</keyword>
<evidence type="ECO:0000313" key="6">
    <source>
        <dbReference type="Proteomes" id="UP000027586"/>
    </source>
</evidence>
<gene>
    <name evidence="5" type="ORF">LCOR_09716.1</name>
</gene>
<dbReference type="InterPro" id="IPR051209">
    <property type="entry name" value="FAD-bind_Monooxygenase_sf"/>
</dbReference>
<keyword evidence="4" id="KW-0560">Oxidoreductase</keyword>
<comment type="similarity">
    <text evidence="1">Belongs to the FAD-binding monooxygenase family.</text>
</comment>
<evidence type="ECO:0000256" key="4">
    <source>
        <dbReference type="ARBA" id="ARBA00023002"/>
    </source>
</evidence>
<evidence type="ECO:0000256" key="1">
    <source>
        <dbReference type="ARBA" id="ARBA00010139"/>
    </source>
</evidence>
<dbReference type="GO" id="GO:0050661">
    <property type="term" value="F:NADP binding"/>
    <property type="evidence" value="ECO:0007669"/>
    <property type="project" value="InterPro"/>
</dbReference>
<keyword evidence="3" id="KW-0274">FAD</keyword>
<accession>A0A068S980</accession>
<dbReference type="AlphaFoldDB" id="A0A068S980"/>
<dbReference type="InterPro" id="IPR020946">
    <property type="entry name" value="Flavin_mOase-like"/>
</dbReference>
<dbReference type="STRING" id="1263082.A0A068S980"/>
<organism evidence="5 6">
    <name type="scientific">Lichtheimia corymbifera JMRC:FSU:9682</name>
    <dbReference type="NCBI Taxonomy" id="1263082"/>
    <lineage>
        <taxon>Eukaryota</taxon>
        <taxon>Fungi</taxon>
        <taxon>Fungi incertae sedis</taxon>
        <taxon>Mucoromycota</taxon>
        <taxon>Mucoromycotina</taxon>
        <taxon>Mucoromycetes</taxon>
        <taxon>Mucorales</taxon>
        <taxon>Lichtheimiaceae</taxon>
        <taxon>Lichtheimia</taxon>
    </lineage>
</organism>
<dbReference type="Gene3D" id="3.50.50.60">
    <property type="entry name" value="FAD/NAD(P)-binding domain"/>
    <property type="match status" value="3"/>
</dbReference>
<dbReference type="InterPro" id="IPR036188">
    <property type="entry name" value="FAD/NAD-bd_sf"/>
</dbReference>
<dbReference type="Proteomes" id="UP000027586">
    <property type="component" value="Unassembled WGS sequence"/>
</dbReference>
<sequence length="504" mass="57519">MTGKTAAVIGTGFSGLCSAIRLKQELNIKVDLFEINTDVAGTWQNNRYLGAACDIPSHLYSLSFELNPKWTSHYSGQSEIQAYLSNVARKYDLYKQTRFETEVIKTEWDDRRKQWLVEWRSVVNHQVTGEAYYDFVFAGLGPLRIPNVPAEFKGFQGTIVHTTEWDSSIDYTNKKVAVIGSGASAIQVIPELRKVASHVYSYQRTPAWVVPRDQFTYPRIFKFLLRWVPFLIRFYRNFLYLQHEIYYIIFGYPNSFVSRRITAFMKKIFAWRLTRAGRPDLVPVLTPDYNIGCKRIAKSENFLEACAKPNVTIIRSGIDQVKGRTLVDKDGHETEVDILILATGFDIRGFTGNLNIRGRDGRSMAEEFSRGFPKTYKSVCASGYPNFFLLLGPSSGLGHNSVVTMIECQVEFAIKCIKHMQKKKAAAIEPKESAVDEFVGKLKKSFDGTVWTSGCKSWYMNEEGQPYALWSGTITSYWWALRKIQGQDFELHKKDQSAQLPSSL</sequence>
<dbReference type="GO" id="GO:0004499">
    <property type="term" value="F:N,N-dimethylaniline monooxygenase activity"/>
    <property type="evidence" value="ECO:0007669"/>
    <property type="project" value="InterPro"/>
</dbReference>
<name>A0A068S980_9FUNG</name>
<dbReference type="Pfam" id="PF00743">
    <property type="entry name" value="FMO-like"/>
    <property type="match status" value="1"/>
</dbReference>
<dbReference type="EMBL" id="CBTN010000062">
    <property type="protein sequence ID" value="CDH58869.1"/>
    <property type="molecule type" value="Genomic_DNA"/>
</dbReference>
<evidence type="ECO:0000313" key="5">
    <source>
        <dbReference type="EMBL" id="CDH58869.1"/>
    </source>
</evidence>
<reference evidence="5" key="1">
    <citation type="submission" date="2013-08" db="EMBL/GenBank/DDBJ databases">
        <title>Gene expansion shapes genome architecture in the human pathogen Lichtheimia corymbifera: an evolutionary genomics analysis in the ancient terrestrial Mucorales (Mucoromycotina).</title>
        <authorList>
            <person name="Schwartze V.U."/>
            <person name="Winter S."/>
            <person name="Shelest E."/>
            <person name="Marcet-Houben M."/>
            <person name="Horn F."/>
            <person name="Wehner S."/>
            <person name="Hoffmann K."/>
            <person name="Riege K."/>
            <person name="Sammeth M."/>
            <person name="Nowrousian M."/>
            <person name="Valiante V."/>
            <person name="Linde J."/>
            <person name="Jacobsen I.D."/>
            <person name="Marz M."/>
            <person name="Brakhage A.A."/>
            <person name="Gabaldon T."/>
            <person name="Bocker S."/>
            <person name="Voigt K."/>
        </authorList>
    </citation>
    <scope>NUCLEOTIDE SEQUENCE [LARGE SCALE GENOMIC DNA]</scope>
    <source>
        <strain evidence="5">FSU 9682</strain>
    </source>
</reference>
<evidence type="ECO:0000256" key="3">
    <source>
        <dbReference type="ARBA" id="ARBA00022827"/>
    </source>
</evidence>
<dbReference type="PANTHER" id="PTHR42877">
    <property type="entry name" value="L-ORNITHINE N(5)-MONOOXYGENASE-RELATED"/>
    <property type="match status" value="1"/>
</dbReference>
<keyword evidence="6" id="KW-1185">Reference proteome</keyword>
<evidence type="ECO:0000256" key="2">
    <source>
        <dbReference type="ARBA" id="ARBA00022630"/>
    </source>
</evidence>
<dbReference type="OrthoDB" id="74360at2759"/>